<feature type="chain" id="PRO_5037233456" evidence="1">
    <location>
        <begin position="20"/>
        <end position="142"/>
    </location>
</feature>
<evidence type="ECO:0000313" key="3">
    <source>
        <dbReference type="Proteomes" id="UP000617628"/>
    </source>
</evidence>
<evidence type="ECO:0000313" key="2">
    <source>
        <dbReference type="EMBL" id="MBK1880766.1"/>
    </source>
</evidence>
<dbReference type="AlphaFoldDB" id="A0A934S1Q9"/>
<organism evidence="2 3">
    <name type="scientific">Pelagicoccus mobilis</name>
    <dbReference type="NCBI Taxonomy" id="415221"/>
    <lineage>
        <taxon>Bacteria</taxon>
        <taxon>Pseudomonadati</taxon>
        <taxon>Verrucomicrobiota</taxon>
        <taxon>Opitutia</taxon>
        <taxon>Puniceicoccales</taxon>
        <taxon>Pelagicoccaceae</taxon>
        <taxon>Pelagicoccus</taxon>
    </lineage>
</organism>
<dbReference type="RefSeq" id="WP_200360074.1">
    <property type="nucleotide sequence ID" value="NZ_JBHLTO010000013.1"/>
</dbReference>
<name>A0A934S1Q9_9BACT</name>
<keyword evidence="1" id="KW-0732">Signal</keyword>
<reference evidence="2" key="1">
    <citation type="submission" date="2021-01" db="EMBL/GenBank/DDBJ databases">
        <title>Modified the classification status of verrucomicrobia.</title>
        <authorList>
            <person name="Feng X."/>
        </authorList>
    </citation>
    <scope>NUCLEOTIDE SEQUENCE</scope>
    <source>
        <strain evidence="2">KCTC 13126</strain>
    </source>
</reference>
<protein>
    <submittedName>
        <fullName evidence="2">Uncharacterized protein</fullName>
    </submittedName>
</protein>
<accession>A0A934S1Q9</accession>
<sequence>MKIRLLQFALLALFIPSVATSVAFKKRSRIEVTNHLRTIYTHALVYAADNEERLPEKIDDLNELMKEDEDLLKFVKDPKFGYHGSGKGTWEINGDIMICTYSYPNEGRLAITGWGNTVWEDEKKEEHIKSSLTTPGAAAPSA</sequence>
<dbReference type="Proteomes" id="UP000617628">
    <property type="component" value="Unassembled WGS sequence"/>
</dbReference>
<feature type="signal peptide" evidence="1">
    <location>
        <begin position="1"/>
        <end position="19"/>
    </location>
</feature>
<gene>
    <name evidence="2" type="ORF">JIN87_28040</name>
</gene>
<comment type="caution">
    <text evidence="2">The sequence shown here is derived from an EMBL/GenBank/DDBJ whole genome shotgun (WGS) entry which is preliminary data.</text>
</comment>
<evidence type="ECO:0000256" key="1">
    <source>
        <dbReference type="SAM" id="SignalP"/>
    </source>
</evidence>
<proteinExistence type="predicted"/>
<keyword evidence="3" id="KW-1185">Reference proteome</keyword>
<dbReference type="EMBL" id="JAENIL010000158">
    <property type="protein sequence ID" value="MBK1880766.1"/>
    <property type="molecule type" value="Genomic_DNA"/>
</dbReference>